<dbReference type="AlphaFoldDB" id="J3LB06"/>
<keyword evidence="2" id="KW-1185">Reference proteome</keyword>
<dbReference type="Gramene" id="OB02G18230.1">
    <property type="protein sequence ID" value="OB02G18230.1"/>
    <property type="gene ID" value="OB02G18230"/>
</dbReference>
<reference evidence="1" key="1">
    <citation type="submission" date="2013-04" db="UniProtKB">
        <authorList>
            <consortium name="EnsemblPlants"/>
        </authorList>
    </citation>
    <scope>IDENTIFICATION</scope>
</reference>
<protein>
    <submittedName>
        <fullName evidence="1">Uncharacterized protein</fullName>
    </submittedName>
</protein>
<sequence length="67" mass="7940">VECGYRIVLNQILQTFLDWNLVLHANIEQYYIAGGLIYKVQRVFQSFRRLDLELLPSWFGPKDCYDG</sequence>
<evidence type="ECO:0000313" key="1">
    <source>
        <dbReference type="EnsemblPlants" id="OB02G18230.1"/>
    </source>
</evidence>
<dbReference type="Proteomes" id="UP000006038">
    <property type="component" value="Unassembled WGS sequence"/>
</dbReference>
<accession>J3LB06</accession>
<proteinExistence type="predicted"/>
<name>J3LB06_ORYBR</name>
<dbReference type="HOGENOM" id="CLU_2820134_0_0_1"/>
<organism evidence="1">
    <name type="scientific">Oryza brachyantha</name>
    <name type="common">malo sina</name>
    <dbReference type="NCBI Taxonomy" id="4533"/>
    <lineage>
        <taxon>Eukaryota</taxon>
        <taxon>Viridiplantae</taxon>
        <taxon>Streptophyta</taxon>
        <taxon>Embryophyta</taxon>
        <taxon>Tracheophyta</taxon>
        <taxon>Spermatophyta</taxon>
        <taxon>Magnoliopsida</taxon>
        <taxon>Liliopsida</taxon>
        <taxon>Poales</taxon>
        <taxon>Poaceae</taxon>
        <taxon>BOP clade</taxon>
        <taxon>Oryzoideae</taxon>
        <taxon>Oryzeae</taxon>
        <taxon>Oryzinae</taxon>
        <taxon>Oryza</taxon>
    </lineage>
</organism>
<evidence type="ECO:0000313" key="2">
    <source>
        <dbReference type="Proteomes" id="UP000006038"/>
    </source>
</evidence>
<dbReference type="EnsemblPlants" id="OB02G18230.1">
    <property type="protein sequence ID" value="OB02G18230.1"/>
    <property type="gene ID" value="OB02G18230"/>
</dbReference>